<dbReference type="EMBL" id="QMNG01000003">
    <property type="protein sequence ID" value="RLC37544.1"/>
    <property type="molecule type" value="Genomic_DNA"/>
</dbReference>
<dbReference type="InterPro" id="IPR050190">
    <property type="entry name" value="UPF0213_domain"/>
</dbReference>
<dbReference type="Proteomes" id="UP000281261">
    <property type="component" value="Unassembled WGS sequence"/>
</dbReference>
<proteinExistence type="inferred from homology"/>
<evidence type="ECO:0000256" key="1">
    <source>
        <dbReference type="ARBA" id="ARBA00007435"/>
    </source>
</evidence>
<dbReference type="PROSITE" id="PS50164">
    <property type="entry name" value="GIY_YIG"/>
    <property type="match status" value="1"/>
</dbReference>
<comment type="caution">
    <text evidence="3">The sequence shown here is derived from an EMBL/GenBank/DDBJ whole genome shotgun (WGS) entry which is preliminary data.</text>
</comment>
<evidence type="ECO:0000259" key="2">
    <source>
        <dbReference type="PROSITE" id="PS50164"/>
    </source>
</evidence>
<evidence type="ECO:0000313" key="4">
    <source>
        <dbReference type="Proteomes" id="UP000281261"/>
    </source>
</evidence>
<dbReference type="PANTHER" id="PTHR34477:SF1">
    <property type="entry name" value="UPF0213 PROTEIN YHBQ"/>
    <property type="match status" value="1"/>
</dbReference>
<dbReference type="InterPro" id="IPR000305">
    <property type="entry name" value="GIY-YIG_endonuc"/>
</dbReference>
<dbReference type="Pfam" id="PF01541">
    <property type="entry name" value="GIY-YIG"/>
    <property type="match status" value="1"/>
</dbReference>
<comment type="similarity">
    <text evidence="1">Belongs to the UPF0213 family.</text>
</comment>
<dbReference type="CDD" id="cd10449">
    <property type="entry name" value="GIY-YIG_SLX1_like"/>
    <property type="match status" value="1"/>
</dbReference>
<dbReference type="SUPFAM" id="SSF82771">
    <property type="entry name" value="GIY-YIG endonuclease"/>
    <property type="match status" value="1"/>
</dbReference>
<dbReference type="PANTHER" id="PTHR34477">
    <property type="entry name" value="UPF0213 PROTEIN YHBQ"/>
    <property type="match status" value="1"/>
</dbReference>
<accession>A0A420ZDF5</accession>
<reference evidence="3 4" key="1">
    <citation type="submission" date="2018-06" db="EMBL/GenBank/DDBJ databases">
        <title>Extensive metabolic versatility and redundancy in microbially diverse, dynamic hydrothermal sediments.</title>
        <authorList>
            <person name="Dombrowski N."/>
            <person name="Teske A."/>
            <person name="Baker B.J."/>
        </authorList>
    </citation>
    <scope>NUCLEOTIDE SEQUENCE [LARGE SCALE GENOMIC DNA]</scope>
    <source>
        <strain evidence="3">B79_G16</strain>
    </source>
</reference>
<dbReference type="InterPro" id="IPR035901">
    <property type="entry name" value="GIY-YIG_endonuc_sf"/>
</dbReference>
<organism evidence="3 4">
    <name type="scientific">candidate division Kazan bacterium</name>
    <dbReference type="NCBI Taxonomy" id="2202143"/>
    <lineage>
        <taxon>Bacteria</taxon>
        <taxon>Bacteria division Kazan-3B-28</taxon>
    </lineage>
</organism>
<protein>
    <submittedName>
        <fullName evidence="3">GIY-YIG nuclease family protein</fullName>
    </submittedName>
</protein>
<dbReference type="Gene3D" id="3.40.1440.10">
    <property type="entry name" value="GIY-YIG endonuclease"/>
    <property type="match status" value="1"/>
</dbReference>
<evidence type="ECO:0000313" key="3">
    <source>
        <dbReference type="EMBL" id="RLC37544.1"/>
    </source>
</evidence>
<sequence>MYYLYVIINEGGKTYVGQTNNLSYRIALHNSNKVASTKNKGPWQIVHKEIYPTGAEAMSREKYFKQGAGYRYLKELTSRGVA</sequence>
<name>A0A420ZDF5_UNCK3</name>
<dbReference type="AlphaFoldDB" id="A0A420ZDF5"/>
<gene>
    <name evidence="3" type="ORF">DRH29_01605</name>
</gene>
<feature type="domain" description="GIY-YIG" evidence="2">
    <location>
        <begin position="1"/>
        <end position="76"/>
    </location>
</feature>